<reference evidence="2 3" key="1">
    <citation type="submission" date="2021-05" db="EMBL/GenBank/DDBJ databases">
        <title>Genome Assembly of Synthetic Allotetraploid Brassica napus Reveals Homoeologous Exchanges between Subgenomes.</title>
        <authorList>
            <person name="Davis J.T."/>
        </authorList>
    </citation>
    <scope>NUCLEOTIDE SEQUENCE [LARGE SCALE GENOMIC DNA]</scope>
    <source>
        <strain evidence="3">cv. Da-Ae</strain>
        <tissue evidence="2">Seedling</tissue>
    </source>
</reference>
<gene>
    <name evidence="2" type="ORF">HID58_042378</name>
</gene>
<protein>
    <submittedName>
        <fullName evidence="2">Uncharacterized protein</fullName>
    </submittedName>
</protein>
<sequence>SVRGYGVLEFGWCGDLGGRRSCLGLSFGVYLLWALGCPFFFQVSGFCFVWSLSGRSTLGSFLGFHLMKHRNGEFATYGFSGFLVMDCGAYAQLRRSWSSRSPNVYVSHRWLLELMACSLGAS</sequence>
<feature type="non-terminal residue" evidence="2">
    <location>
        <position position="122"/>
    </location>
</feature>
<dbReference type="Proteomes" id="UP000824890">
    <property type="component" value="Unassembled WGS sequence"/>
</dbReference>
<keyword evidence="1" id="KW-0472">Membrane</keyword>
<evidence type="ECO:0000313" key="3">
    <source>
        <dbReference type="Proteomes" id="UP000824890"/>
    </source>
</evidence>
<proteinExistence type="predicted"/>
<evidence type="ECO:0000313" key="2">
    <source>
        <dbReference type="EMBL" id="KAH0902875.1"/>
    </source>
</evidence>
<comment type="caution">
    <text evidence="2">The sequence shown here is derived from an EMBL/GenBank/DDBJ whole genome shotgun (WGS) entry which is preliminary data.</text>
</comment>
<accession>A0ABQ8BF75</accession>
<organism evidence="2 3">
    <name type="scientific">Brassica napus</name>
    <name type="common">Rape</name>
    <dbReference type="NCBI Taxonomy" id="3708"/>
    <lineage>
        <taxon>Eukaryota</taxon>
        <taxon>Viridiplantae</taxon>
        <taxon>Streptophyta</taxon>
        <taxon>Embryophyta</taxon>
        <taxon>Tracheophyta</taxon>
        <taxon>Spermatophyta</taxon>
        <taxon>Magnoliopsida</taxon>
        <taxon>eudicotyledons</taxon>
        <taxon>Gunneridae</taxon>
        <taxon>Pentapetalae</taxon>
        <taxon>rosids</taxon>
        <taxon>malvids</taxon>
        <taxon>Brassicales</taxon>
        <taxon>Brassicaceae</taxon>
        <taxon>Brassiceae</taxon>
        <taxon>Brassica</taxon>
    </lineage>
</organism>
<name>A0ABQ8BF75_BRANA</name>
<evidence type="ECO:0000256" key="1">
    <source>
        <dbReference type="SAM" id="Phobius"/>
    </source>
</evidence>
<keyword evidence="3" id="KW-1185">Reference proteome</keyword>
<feature type="transmembrane region" description="Helical" evidence="1">
    <location>
        <begin position="30"/>
        <end position="53"/>
    </location>
</feature>
<keyword evidence="1" id="KW-1133">Transmembrane helix</keyword>
<dbReference type="EMBL" id="JAGKQM010000011">
    <property type="protein sequence ID" value="KAH0902875.1"/>
    <property type="molecule type" value="Genomic_DNA"/>
</dbReference>
<feature type="non-terminal residue" evidence="2">
    <location>
        <position position="1"/>
    </location>
</feature>
<keyword evidence="1" id="KW-0812">Transmembrane</keyword>